<name>A0ABN7UI47_GIGMA</name>
<protein>
    <submittedName>
        <fullName evidence="3">37383_t:CDS:1</fullName>
    </submittedName>
</protein>
<keyword evidence="1" id="KW-1133">Transmembrane helix</keyword>
<reference evidence="3 4" key="1">
    <citation type="submission" date="2021-06" db="EMBL/GenBank/DDBJ databases">
        <authorList>
            <person name="Kallberg Y."/>
            <person name="Tangrot J."/>
            <person name="Rosling A."/>
        </authorList>
    </citation>
    <scope>NUCLEOTIDE SEQUENCE [LARGE SCALE GENOMIC DNA]</scope>
    <source>
        <strain evidence="3 4">120-4 pot B 10/14</strain>
    </source>
</reference>
<feature type="transmembrane region" description="Helical" evidence="1">
    <location>
        <begin position="204"/>
        <end position="221"/>
    </location>
</feature>
<evidence type="ECO:0000313" key="4">
    <source>
        <dbReference type="Proteomes" id="UP000789901"/>
    </source>
</evidence>
<comment type="caution">
    <text evidence="3">The sequence shown here is derived from an EMBL/GenBank/DDBJ whole genome shotgun (WGS) entry which is preliminary data.</text>
</comment>
<proteinExistence type="predicted"/>
<dbReference type="Pfam" id="PF07714">
    <property type="entry name" value="PK_Tyr_Ser-Thr"/>
    <property type="match status" value="1"/>
</dbReference>
<dbReference type="PROSITE" id="PS50011">
    <property type="entry name" value="PROTEIN_KINASE_DOM"/>
    <property type="match status" value="1"/>
</dbReference>
<keyword evidence="1" id="KW-0812">Transmembrane</keyword>
<dbReference type="SUPFAM" id="SSF56112">
    <property type="entry name" value="Protein kinase-like (PK-like)"/>
    <property type="match status" value="1"/>
</dbReference>
<dbReference type="InterPro" id="IPR051681">
    <property type="entry name" value="Ser/Thr_Kinases-Pseudokinases"/>
</dbReference>
<dbReference type="EMBL" id="CAJVQB010002816">
    <property type="protein sequence ID" value="CAG8588134.1"/>
    <property type="molecule type" value="Genomic_DNA"/>
</dbReference>
<feature type="domain" description="Protein kinase" evidence="2">
    <location>
        <begin position="8"/>
        <end position="310"/>
    </location>
</feature>
<feature type="transmembrane region" description="Helical" evidence="1">
    <location>
        <begin position="269"/>
        <end position="292"/>
    </location>
</feature>
<evidence type="ECO:0000259" key="2">
    <source>
        <dbReference type="PROSITE" id="PS50011"/>
    </source>
</evidence>
<keyword evidence="4" id="KW-1185">Reference proteome</keyword>
<dbReference type="Gene3D" id="1.10.510.10">
    <property type="entry name" value="Transferase(Phosphotransferase) domain 1"/>
    <property type="match status" value="1"/>
</dbReference>
<organism evidence="3 4">
    <name type="scientific">Gigaspora margarita</name>
    <dbReference type="NCBI Taxonomy" id="4874"/>
    <lineage>
        <taxon>Eukaryota</taxon>
        <taxon>Fungi</taxon>
        <taxon>Fungi incertae sedis</taxon>
        <taxon>Mucoromycota</taxon>
        <taxon>Glomeromycotina</taxon>
        <taxon>Glomeromycetes</taxon>
        <taxon>Diversisporales</taxon>
        <taxon>Gigasporaceae</taxon>
        <taxon>Gigaspora</taxon>
    </lineage>
</organism>
<gene>
    <name evidence="3" type="ORF">GMARGA_LOCUS6274</name>
</gene>
<dbReference type="InterPro" id="IPR000719">
    <property type="entry name" value="Prot_kinase_dom"/>
</dbReference>
<dbReference type="InterPro" id="IPR011009">
    <property type="entry name" value="Kinase-like_dom_sf"/>
</dbReference>
<keyword evidence="1" id="KW-0472">Membrane</keyword>
<accession>A0ABN7UI47</accession>
<dbReference type="Proteomes" id="UP000789901">
    <property type="component" value="Unassembled WGS sequence"/>
</dbReference>
<feature type="transmembrane region" description="Helical" evidence="1">
    <location>
        <begin position="227"/>
        <end position="249"/>
    </location>
</feature>
<evidence type="ECO:0000256" key="1">
    <source>
        <dbReference type="SAM" id="Phobius"/>
    </source>
</evidence>
<dbReference type="InterPro" id="IPR001245">
    <property type="entry name" value="Ser-Thr/Tyr_kinase_cat_dom"/>
</dbReference>
<evidence type="ECO:0000313" key="3">
    <source>
        <dbReference type="EMBL" id="CAG8588134.1"/>
    </source>
</evidence>
<dbReference type="PANTHER" id="PTHR44329">
    <property type="entry name" value="SERINE/THREONINE-PROTEIN KINASE TNNI3K-RELATED"/>
    <property type="match status" value="1"/>
</dbReference>
<sequence>MSYLEYDFKESTLIASGSFGTVYRAYSPKLGCVVALKKFSSKENEVYKEMTSQEHDNIIQFFGVTQDPGTKEYGLVLHFANNGHLRDYLKKYSDSLRWLDKLRMAKDIASGINYLHRKKILDIQLYPKQIARGLNSLLCYSCSFEDRTYFTVRFFWGLVQDEYFAAFVCQSVQTFYQGLKELSQEEGSVRFEGSRKEFVAANKVVKVAWFLVAAALEIAIIGANFYFLNAISVVLNCFSAIITFIAIAIRRENVAAFAVEGSFIALKLLFMNVIPLIIIFAVGNVAFAFYIFKWNLQKFLLLLLIGFIKN</sequence>